<dbReference type="Proteomes" id="UP000006672">
    <property type="component" value="Unassembled WGS sequence"/>
</dbReference>
<feature type="compositionally biased region" description="Basic and acidic residues" evidence="1">
    <location>
        <begin position="698"/>
        <end position="708"/>
    </location>
</feature>
<feature type="region of interest" description="Disordered" evidence="1">
    <location>
        <begin position="517"/>
        <end position="547"/>
    </location>
</feature>
<feature type="compositionally biased region" description="Polar residues" evidence="1">
    <location>
        <begin position="779"/>
        <end position="794"/>
    </location>
</feature>
<protein>
    <submittedName>
        <fullName evidence="6">BMA-SRAP-1</fullName>
    </submittedName>
</protein>
<name>A0A4E9FCR9_BRUMA</name>
<sequence>MIRTVLFNVITLYIITLISAAPKRFQKSECSDEQLRVHVNITESDREGYHINRTKANSLLECTRKCYNDPHCFSLKYRELDSSSCVLTGFASEYCHKITSVPAAKIKYDTNTLITIDCIKCKLTEQLDEKELQTSSEPNDNDEPSFLLLGEPFDDVSLQSLSTMQNTIDSVPTTDICGEPSAMRCHEDIWFIAEEETNLASFEFLEERSTTNSVQECAEKCFHSCCKMAVYSSTEKKCQFIKENRSRGGDNCETKSISSYVNQYNGSNWIKIACMVCGLSSLRSNRHMLKVSAGDFLNTEMSIRLKEENKNEKVEKVSEFTELSQSSSLQQPIIASALDTFNSLQDKQQSRLNSQFIKMACIVMFEVDLEANIANFKAEDSVKVDRADHCAYLCYRDACTAAVFIPSTAPGNKGTCERRFDIAEKCNATLRRDYYYKTTKSIYLQCFRCLPEKPQTKSSLEIVTPQPETSFASLKKHSFEAVIQTKESDELVKTTLVSDVEPKAVEMESKEIKKDVETAATNKNMKTSSDTKQSEEITQTEGTSPIETTQTFTIFDGKEQTETTTENVTDRPNENETSVTAISTNTENIELTTSESMIDLLISDNTFKSNLANLKTEFGTEIFASVLSTNPAIGVGVQSTFGHKSIHATGSEIQALESVHQPTAENEEPTSARTEEFHTWHKPATEARASNAATSLRSEPKMELDRTKPAGVSSTENEDREDVEGIIKKSEGKVEQFGSSTITLISANEEIDGSDRSWTEANSREEMKETGILDETRWSTTAVHTDGNTKAKSSNGEEEGEGEATVPSNLSTVLHKSTLTLSKEKKDDVLPTSRDVVETFHTYLQGCIVMFQVDSHSKRPAESSTGFQASTIARTAEVCAGRCYQDGCTGAKYDPSSKECVLGYSGKQICNNGPEHFFYEANETIWIHCTGCKLHKPGDQGINIMIHSAKEAQKVKSTKVHQTPEKKLGAALEAEKSTIHAIEGVFPETLSSSLSPLSSSAATAVVEISTEAAKVSKTITSTLEKKAEIPGEEVNTDITKTSSSAEVEESVSKEKISITTTPLQKTFSDQDCIVLFQVRPIDMHLKAEFIPTDTTSTVNECARRCYMDGCTGAKFNSVNGECLLTFGDHHQCDENEQQQHSVEGIETLWIHCISCKKQFTETTLGLLAQDETNLPVITKKSKEKENSATDESFSTSKFTKVEENFLTSVTPDVGLESAKKVKSELVIDSDETNDKIVGMVPEPSAGLESTIKGDEKIPFVTPPSFGNGSLFEAESKEQEVKSKESEGEFDTSPIVATVEEKASRSSILQSSVKLSTKHLEAEIASTATDIMETFGETSDNNELDTTVQPDLLISLTLQTPLNVPTDSSELLNITEEISGSSVVSTIAKGSATIPQTSMIKSGEWKNQKEGTTVEFQEEVEPTTVSAEITVIPILHSEVTDDIVGAVASIVANISRNVLETDVKETIGIPEEWSTETHEIVSTISSKNAIIESHIEATSANFKGTFHSDINSSIVEETALMESNIEADAALSDITNATTAETISKATFIAEETSTSTSDERNTEVTFRILEKISKEGNNDDEDLFSKSVSNSITEQPFVQANANAVIKNVAQSKDILVTGSKPAVADAAIQEEAIKKVEGEDEIIAEVAKDSSNNNKLVIQGEHMTTEPPVQAVSDLISVLSQNSKIEEVIGRNGKENGAFIVDDVNLTKDADEQIMTTDVPINQFQEDFIGNSLHNSAKTRLVDGTPARCLGRVEFEISEMEDLSQLNVTSEIMIESPAACAMKCYETANCVLAVYKPSQDDESTNAVCMLTADSAICSPEQKFIPQHKSDLSTLVISCLKCTKCHYSISMVTELTRIRQAVTVEPALSIGQCGEICWKHNCTVAQYDHRSNLCSLTSMKDQQECPQETPIEVNGDEPVLLECVRCFV</sequence>
<feature type="chain" id="PRO_5020020773" evidence="2">
    <location>
        <begin position="21"/>
        <end position="1928"/>
    </location>
</feature>
<dbReference type="GeneID" id="6103661"/>
<feature type="domain" description="Apple" evidence="3">
    <location>
        <begin position="1750"/>
        <end position="1839"/>
    </location>
</feature>
<feature type="region of interest" description="Disordered" evidence="1">
    <location>
        <begin position="779"/>
        <end position="808"/>
    </location>
</feature>
<dbReference type="AlphaFoldDB" id="A0A4E9FCR9"/>
<evidence type="ECO:0000256" key="1">
    <source>
        <dbReference type="SAM" id="MobiDB-lite"/>
    </source>
</evidence>
<proteinExistence type="predicted"/>
<evidence type="ECO:0000313" key="4">
    <source>
        <dbReference type="EMBL" id="VIO94222.1"/>
    </source>
</evidence>
<evidence type="ECO:0000259" key="3">
    <source>
        <dbReference type="PROSITE" id="PS50948"/>
    </source>
</evidence>
<dbReference type="PANTHER" id="PTHR21583:SF8">
    <property type="entry name" value="PROTEIN ELYS"/>
    <property type="match status" value="1"/>
</dbReference>
<accession>A0A5S6PR17</accession>
<dbReference type="OrthoDB" id="5869233at2759"/>
<dbReference type="PANTHER" id="PTHR21583">
    <property type="entry name" value="ELYS PROTEIN"/>
    <property type="match status" value="1"/>
</dbReference>
<feature type="region of interest" description="Disordered" evidence="1">
    <location>
        <begin position="558"/>
        <end position="577"/>
    </location>
</feature>
<dbReference type="CTD" id="6103661"/>
<reference evidence="4" key="2">
    <citation type="submission" date="2019-04" db="EMBL/GenBank/DDBJ databases">
        <authorList>
            <person name="Howe K."/>
            <person name="Paulini M."/>
            <person name="Williams G."/>
        </authorList>
    </citation>
    <scope>NUCLEOTIDE SEQUENCE [LARGE SCALE GENOMIC DNA]</scope>
    <source>
        <strain evidence="4">FR3</strain>
    </source>
</reference>
<feature type="compositionally biased region" description="Polar residues" evidence="1">
    <location>
        <begin position="519"/>
        <end position="547"/>
    </location>
</feature>
<keyword evidence="5" id="KW-1185">Reference proteome</keyword>
<evidence type="ECO:0000313" key="5">
    <source>
        <dbReference type="Proteomes" id="UP000006672"/>
    </source>
</evidence>
<evidence type="ECO:0000313" key="6">
    <source>
        <dbReference type="WBParaSite" id="Bm5611a.1"/>
    </source>
</evidence>
<keyword evidence="2" id="KW-0732">Signal</keyword>
<gene>
    <name evidence="4 6" type="primary">Bma-srap-1</name>
    <name evidence="4" type="ORF">BM_BM5611</name>
</gene>
<reference evidence="6" key="3">
    <citation type="submission" date="2019-12" db="UniProtKB">
        <authorList>
            <consortium name="WormBaseParasite"/>
        </authorList>
    </citation>
    <scope>IDENTIFICATION</scope>
</reference>
<dbReference type="EMBL" id="CAAKNF010000193">
    <property type="protein sequence ID" value="VIO94222.1"/>
    <property type="molecule type" value="Genomic_DNA"/>
</dbReference>
<reference evidence="5" key="1">
    <citation type="journal article" date="2007" name="Science">
        <title>Draft genome of the filarial nematode parasite Brugia malayi.</title>
        <authorList>
            <person name="Ghedin E."/>
            <person name="Wang S."/>
            <person name="Spiro D."/>
            <person name="Caler E."/>
            <person name="Zhao Q."/>
            <person name="Crabtree J."/>
            <person name="Allen J.E."/>
            <person name="Delcher A.L."/>
            <person name="Guiliano D.B."/>
            <person name="Miranda-Saavedra D."/>
            <person name="Angiuoli S.V."/>
            <person name="Creasy T."/>
            <person name="Amedeo P."/>
            <person name="Haas B."/>
            <person name="El-Sayed N.M."/>
            <person name="Wortman J.R."/>
            <person name="Feldblyum T."/>
            <person name="Tallon L."/>
            <person name="Schatz M."/>
            <person name="Shumway M."/>
            <person name="Koo H."/>
            <person name="Salzberg S.L."/>
            <person name="Schobel S."/>
            <person name="Pertea M."/>
            <person name="Pop M."/>
            <person name="White O."/>
            <person name="Barton G.J."/>
            <person name="Carlow C.K."/>
            <person name="Crawford M.J."/>
            <person name="Daub J."/>
            <person name="Dimmic M.W."/>
            <person name="Estes C.F."/>
            <person name="Foster J.M."/>
            <person name="Ganatra M."/>
            <person name="Gregory W.F."/>
            <person name="Johnson N.M."/>
            <person name="Jin J."/>
            <person name="Komuniecki R."/>
            <person name="Korf I."/>
            <person name="Kumar S."/>
            <person name="Laney S."/>
            <person name="Li B.W."/>
            <person name="Li W."/>
            <person name="Lindblom T.H."/>
            <person name="Lustigman S."/>
            <person name="Ma D."/>
            <person name="Maina C.V."/>
            <person name="Martin D.M."/>
            <person name="McCarter J.P."/>
            <person name="McReynolds L."/>
            <person name="Mitreva M."/>
            <person name="Nutman T.B."/>
            <person name="Parkinson J."/>
            <person name="Peregrin-Alvarez J.M."/>
            <person name="Poole C."/>
            <person name="Ren Q."/>
            <person name="Saunders L."/>
            <person name="Sluder A.E."/>
            <person name="Smith K."/>
            <person name="Stanke M."/>
            <person name="Unnasch T.R."/>
            <person name="Ware J."/>
            <person name="Wei A.D."/>
            <person name="Weil G."/>
            <person name="Williams D.J."/>
            <person name="Zhang Y."/>
            <person name="Williams S.A."/>
            <person name="Fraser-Liggett C."/>
            <person name="Slatko B."/>
            <person name="Blaxter M.L."/>
            <person name="Scott A.L."/>
        </authorList>
    </citation>
    <scope>NUCLEOTIDE SEQUENCE</scope>
    <source>
        <strain evidence="5">FR3</strain>
    </source>
</reference>
<accession>A0A4E9FCR9</accession>
<organism evidence="4">
    <name type="scientific">Brugia malayi</name>
    <name type="common">Filarial nematode worm</name>
    <dbReference type="NCBI Taxonomy" id="6279"/>
    <lineage>
        <taxon>Eukaryota</taxon>
        <taxon>Metazoa</taxon>
        <taxon>Ecdysozoa</taxon>
        <taxon>Nematoda</taxon>
        <taxon>Chromadorea</taxon>
        <taxon>Rhabditida</taxon>
        <taxon>Spirurina</taxon>
        <taxon>Spiruromorpha</taxon>
        <taxon>Filarioidea</taxon>
        <taxon>Onchocercidae</taxon>
        <taxon>Brugia</taxon>
    </lineage>
</organism>
<dbReference type="InterPro" id="IPR052620">
    <property type="entry name" value="ELYS/MEL-28_NucAsmblyFactor"/>
</dbReference>
<dbReference type="KEGG" id="bmy:BM_BM5611"/>
<dbReference type="RefSeq" id="XP_042934826.1">
    <property type="nucleotide sequence ID" value="XM_043078892.1"/>
</dbReference>
<dbReference type="PROSITE" id="PS50948">
    <property type="entry name" value="PAN"/>
    <property type="match status" value="3"/>
</dbReference>
<feature type="region of interest" description="Disordered" evidence="1">
    <location>
        <begin position="685"/>
        <end position="722"/>
    </location>
</feature>
<feature type="domain" description="Apple" evidence="3">
    <location>
        <begin position="30"/>
        <end position="113"/>
    </location>
</feature>
<evidence type="ECO:0000256" key="2">
    <source>
        <dbReference type="SAM" id="SignalP"/>
    </source>
</evidence>
<dbReference type="WBParaSite" id="Bm5611a.1">
    <property type="protein sequence ID" value="Bm5611a.1"/>
    <property type="gene ID" value="WBGene00225872"/>
</dbReference>
<dbReference type="InterPro" id="IPR003609">
    <property type="entry name" value="Pan_app"/>
</dbReference>
<feature type="domain" description="Apple" evidence="3">
    <location>
        <begin position="185"/>
        <end position="274"/>
    </location>
</feature>
<feature type="signal peptide" evidence="2">
    <location>
        <begin position="1"/>
        <end position="20"/>
    </location>
</feature>